<accession>A0A1L3GJ38</accession>
<dbReference type="RefSeq" id="WP_072287798.1">
    <property type="nucleotide sequence ID" value="NZ_CP015455.1"/>
</dbReference>
<sequence length="115" mass="13104">MQKIQPTIRTMTWEEASEFGYQNQGLMLEHNSVAYRLSSGTKDDISVYKSGPVLYVLTLNRCLDYVALDFYMGQEQDAIDGIFLQGAWAITECVETDWRALSPIELIARLTKLFA</sequence>
<evidence type="ECO:0000313" key="1">
    <source>
        <dbReference type="EMBL" id="APG25957.1"/>
    </source>
</evidence>
<organism evidence="1 2">
    <name type="scientific">Syntrophotalea acetylenica</name>
    <name type="common">Pelobacter acetylenicus</name>
    <dbReference type="NCBI Taxonomy" id="29542"/>
    <lineage>
        <taxon>Bacteria</taxon>
        <taxon>Pseudomonadati</taxon>
        <taxon>Thermodesulfobacteriota</taxon>
        <taxon>Desulfuromonadia</taxon>
        <taxon>Desulfuromonadales</taxon>
        <taxon>Syntrophotaleaceae</taxon>
        <taxon>Syntrophotalea</taxon>
    </lineage>
</organism>
<gene>
    <name evidence="1" type="ORF">A7E75_13785</name>
</gene>
<keyword evidence="2" id="KW-1185">Reference proteome</keyword>
<dbReference type="EMBL" id="CP015518">
    <property type="protein sequence ID" value="APG25957.1"/>
    <property type="molecule type" value="Genomic_DNA"/>
</dbReference>
<dbReference type="KEGG" id="pace:A6070_07810"/>
<proteinExistence type="predicted"/>
<protein>
    <submittedName>
        <fullName evidence="1">Uncharacterized protein</fullName>
    </submittedName>
</protein>
<dbReference type="AlphaFoldDB" id="A0A1L3GJ38"/>
<dbReference type="STRING" id="29542.A6070_07810"/>
<name>A0A1L3GJ38_SYNAC</name>
<reference evidence="1 2" key="1">
    <citation type="journal article" date="2017" name="Genome Announc.">
        <title>Complete Genome Sequences of Two Acetylene-Fermenting Pelobacter acetylenicus Strains.</title>
        <authorList>
            <person name="Sutton J.M."/>
            <person name="Baesman S.M."/>
            <person name="Fierst J.L."/>
            <person name="Poret-Peterson A.T."/>
            <person name="Oremland R.S."/>
            <person name="Dunlap D.S."/>
            <person name="Akob D.M."/>
        </authorList>
    </citation>
    <scope>NUCLEOTIDE SEQUENCE [LARGE SCALE GENOMIC DNA]</scope>
    <source>
        <strain evidence="1 2">DSM 3247</strain>
    </source>
</reference>
<evidence type="ECO:0000313" key="2">
    <source>
        <dbReference type="Proteomes" id="UP000182264"/>
    </source>
</evidence>
<dbReference type="Proteomes" id="UP000182264">
    <property type="component" value="Chromosome"/>
</dbReference>
<dbReference type="OrthoDB" id="5396440at2"/>